<evidence type="ECO:0000256" key="25">
    <source>
        <dbReference type="SAM" id="Phobius"/>
    </source>
</evidence>
<feature type="transmembrane region" description="Helical" evidence="25">
    <location>
        <begin position="178"/>
        <end position="201"/>
    </location>
</feature>
<feature type="transmembrane region" description="Helical" evidence="25">
    <location>
        <begin position="46"/>
        <end position="70"/>
    </location>
</feature>
<evidence type="ECO:0000256" key="17">
    <source>
        <dbReference type="ARBA" id="ARBA00044903"/>
    </source>
</evidence>
<keyword evidence="7" id="KW-0458">Lysosome</keyword>
<feature type="transmembrane region" description="Helical" evidence="25">
    <location>
        <begin position="90"/>
        <end position="113"/>
    </location>
</feature>
<comment type="catalytic activity">
    <reaction evidence="16">
        <text>L-lysyl-L-lysine(out) = L-lysyl-L-lysine(in)</text>
        <dbReference type="Rhea" id="RHEA:79403"/>
        <dbReference type="ChEBI" id="CHEBI:229956"/>
    </reaction>
</comment>
<feature type="transmembrane region" description="Helical" evidence="25">
    <location>
        <begin position="15"/>
        <end position="34"/>
    </location>
</feature>
<evidence type="ECO:0000256" key="18">
    <source>
        <dbReference type="ARBA" id="ARBA00044912"/>
    </source>
</evidence>
<feature type="transmembrane region" description="Helical" evidence="25">
    <location>
        <begin position="120"/>
        <end position="142"/>
    </location>
</feature>
<protein>
    <recommendedName>
        <fullName evidence="21">Lysosomal dipeptide transporter MFSD1</fullName>
    </recommendedName>
    <alternativeName>
        <fullName evidence="22">Major facilitator superfamily domain-containing protein 1</fullName>
    </alternativeName>
</protein>
<dbReference type="Gene3D" id="1.20.1250.20">
    <property type="entry name" value="MFS general substrate transporter like domains"/>
    <property type="match status" value="1"/>
</dbReference>
<evidence type="ECO:0000256" key="22">
    <source>
        <dbReference type="ARBA" id="ARBA00045018"/>
    </source>
</evidence>
<evidence type="ECO:0000256" key="8">
    <source>
        <dbReference type="ARBA" id="ARBA00044876"/>
    </source>
</evidence>
<comment type="subunit">
    <text evidence="24">Homodimer. Interacts with lysosomal protein GLMP (via lumenal domain); the interaction starts while both proteins are still in the endoplasmic reticulum and is required for stabilization of MFSD1 in lysosomes but has no direct effect on its targeting to lysosomes or transporter activity.</text>
</comment>
<keyword evidence="6 25" id="KW-0472">Membrane</keyword>
<name>A0A814AJN1_9BILA</name>
<evidence type="ECO:0000256" key="21">
    <source>
        <dbReference type="ARBA" id="ARBA00044985"/>
    </source>
</evidence>
<evidence type="ECO:0000256" key="7">
    <source>
        <dbReference type="ARBA" id="ARBA00023228"/>
    </source>
</evidence>
<comment type="subcellular location">
    <subcellularLocation>
        <location evidence="1">Lysosome membrane</location>
        <topology evidence="1">Multi-pass membrane protein</topology>
    </subcellularLocation>
</comment>
<comment type="catalytic activity">
    <reaction evidence="12">
        <text>L-lysyl-L-alpha-amino acid(out) = L-lysyl-L-alpha-amino acid(in)</text>
        <dbReference type="Rhea" id="RHEA:79387"/>
        <dbReference type="ChEBI" id="CHEBI:229965"/>
    </reaction>
</comment>
<comment type="catalytic activity">
    <reaction evidence="18">
        <text>L-histidyl-L-alpha-amino acid(out) = L-histidyl-L-alpha-amino acid(in)</text>
        <dbReference type="Rhea" id="RHEA:79379"/>
        <dbReference type="ChEBI" id="CHEBI:229964"/>
    </reaction>
</comment>
<comment type="caution">
    <text evidence="27">The sequence shown here is derived from an EMBL/GenBank/DDBJ whole genome shotgun (WGS) entry which is preliminary data.</text>
</comment>
<evidence type="ECO:0000256" key="1">
    <source>
        <dbReference type="ARBA" id="ARBA00004155"/>
    </source>
</evidence>
<proteinExistence type="inferred from homology"/>
<dbReference type="OrthoDB" id="424834at2759"/>
<dbReference type="InterPro" id="IPR020846">
    <property type="entry name" value="MFS_dom"/>
</dbReference>
<evidence type="ECO:0000259" key="26">
    <source>
        <dbReference type="PROSITE" id="PS50850"/>
    </source>
</evidence>
<organism evidence="27 28">
    <name type="scientific">Rotaria sordida</name>
    <dbReference type="NCBI Taxonomy" id="392033"/>
    <lineage>
        <taxon>Eukaryota</taxon>
        <taxon>Metazoa</taxon>
        <taxon>Spiralia</taxon>
        <taxon>Gnathifera</taxon>
        <taxon>Rotifera</taxon>
        <taxon>Eurotatoria</taxon>
        <taxon>Bdelloidea</taxon>
        <taxon>Philodinida</taxon>
        <taxon>Philodinidae</taxon>
        <taxon>Rotaria</taxon>
    </lineage>
</organism>
<dbReference type="EMBL" id="CAJNOO010000352">
    <property type="protein sequence ID" value="CAF0916369.1"/>
    <property type="molecule type" value="Genomic_DNA"/>
</dbReference>
<evidence type="ECO:0000256" key="24">
    <source>
        <dbReference type="ARBA" id="ARBA00046376"/>
    </source>
</evidence>
<evidence type="ECO:0000256" key="2">
    <source>
        <dbReference type="ARBA" id="ARBA00008335"/>
    </source>
</evidence>
<comment type="function">
    <text evidence="23">Lysosomal dipeptide uniporter that selectively exports lysine, arginine or histidine-containing dipeptides with a net positive charge from the lysosome lumen into the cytosol. Could play a role in a specific type of protein O-glycosylation indirectly regulating macrophages migration and tissue invasion. Also essential for liver homeostasis.</text>
</comment>
<comment type="catalytic activity">
    <reaction evidence="9">
        <text>L-histidyl-glycine(out) = L-histidyl-glycine(in)</text>
        <dbReference type="Rhea" id="RHEA:79395"/>
        <dbReference type="ChEBI" id="CHEBI:229957"/>
    </reaction>
</comment>
<evidence type="ECO:0000256" key="14">
    <source>
        <dbReference type="ARBA" id="ARBA00044898"/>
    </source>
</evidence>
<evidence type="ECO:0000256" key="12">
    <source>
        <dbReference type="ARBA" id="ARBA00044891"/>
    </source>
</evidence>
<gene>
    <name evidence="27" type="ORF">RFH988_LOCUS9755</name>
</gene>
<evidence type="ECO:0000256" key="23">
    <source>
        <dbReference type="ARBA" id="ARBA00045709"/>
    </source>
</evidence>
<dbReference type="InterPro" id="IPR036259">
    <property type="entry name" value="MFS_trans_sf"/>
</dbReference>
<keyword evidence="5 25" id="KW-1133">Transmembrane helix</keyword>
<comment type="catalytic activity">
    <reaction evidence="13">
        <text>L-alpha-aminoacyl-L-lysine(out) = L-alpha-aminoacyl-L-lysine(in)</text>
        <dbReference type="Rhea" id="RHEA:79383"/>
        <dbReference type="ChEBI" id="CHEBI:229966"/>
    </reaction>
</comment>
<accession>A0A814AJN1</accession>
<keyword evidence="3" id="KW-0813">Transport</keyword>
<evidence type="ECO:0000256" key="3">
    <source>
        <dbReference type="ARBA" id="ARBA00022448"/>
    </source>
</evidence>
<dbReference type="PANTHER" id="PTHR23512">
    <property type="entry name" value="MAJOR FACILITATOR SUPERFAMILY DOMAIN-CONTAINING PROTEIN 1"/>
    <property type="match status" value="1"/>
</dbReference>
<comment type="catalytic activity">
    <reaction evidence="10">
        <text>L-alpha-aminoacyl-L-arginine(out) = L-alpha-aminoacyl-L-arginine(in)</text>
        <dbReference type="Rhea" id="RHEA:79367"/>
        <dbReference type="ChEBI" id="CHEBI:229968"/>
    </reaction>
</comment>
<evidence type="ECO:0000256" key="11">
    <source>
        <dbReference type="ARBA" id="ARBA00044884"/>
    </source>
</evidence>
<feature type="domain" description="Major facilitator superfamily (MFS) profile" evidence="26">
    <location>
        <begin position="1"/>
        <end position="234"/>
    </location>
</feature>
<comment type="similarity">
    <text evidence="2">Belongs to the major facilitator superfamily.</text>
</comment>
<comment type="catalytic activity">
    <reaction evidence="8">
        <text>L-lysyl-L-alanine(out) = L-lysyl-L-alanine(in)</text>
        <dbReference type="Rhea" id="RHEA:79399"/>
        <dbReference type="ChEBI" id="CHEBI:229954"/>
    </reaction>
</comment>
<dbReference type="SUPFAM" id="SSF103473">
    <property type="entry name" value="MFS general substrate transporter"/>
    <property type="match status" value="1"/>
</dbReference>
<comment type="catalytic activity">
    <reaction evidence="11">
        <text>L-alpha-aminoacyl-L-histidine(out) = L-alpha-aminoacyl-L-histidine(in)</text>
        <dbReference type="Rhea" id="RHEA:79375"/>
        <dbReference type="ChEBI" id="CHEBI:229967"/>
    </reaction>
</comment>
<evidence type="ECO:0000256" key="4">
    <source>
        <dbReference type="ARBA" id="ARBA00022692"/>
    </source>
</evidence>
<reference evidence="27" key="1">
    <citation type="submission" date="2021-02" db="EMBL/GenBank/DDBJ databases">
        <authorList>
            <person name="Nowell W R."/>
        </authorList>
    </citation>
    <scope>NUCLEOTIDE SEQUENCE</scope>
</reference>
<dbReference type="InterPro" id="IPR052187">
    <property type="entry name" value="MFSD1"/>
</dbReference>
<sequence length="267" mass="29785">MKVDLKISSATFTSFYSWYSWPNVVLGAISGVLIDKWLGMARGATIFCGFIVVGQIVFGIGGFFRLIWLMNMGRFVFGMGSEAIWTVQTWSNACNSLIYFMSAILSPILGYVIDRTGRDVYWLISSITGTIIAHALIAFLFLHPIVPLVLMGIAYSILAASLWPLVAHLVPKQMLGTAYGLMQSIQNLSLAIMNIFTGLILDRYGYFMLEIFFIICLEMALLTVAVLYVYNTVKKGILNDSAAVRYAKRELVKTPTDVEIRPDNRSL</sequence>
<dbReference type="Proteomes" id="UP000663882">
    <property type="component" value="Unassembled WGS sequence"/>
</dbReference>
<evidence type="ECO:0000256" key="16">
    <source>
        <dbReference type="ARBA" id="ARBA00044900"/>
    </source>
</evidence>
<comment type="catalytic activity">
    <reaction evidence="17">
        <text>L-arginyl-glycine(out) = L-arginyl-glycine(in)</text>
        <dbReference type="Rhea" id="RHEA:79391"/>
        <dbReference type="ChEBI" id="CHEBI:229955"/>
    </reaction>
</comment>
<comment type="catalytic activity">
    <reaction evidence="14">
        <text>L-aspartyl-L-lysine(out) = L-aspartyl-L-lysine(in)</text>
        <dbReference type="Rhea" id="RHEA:79411"/>
        <dbReference type="ChEBI" id="CHEBI:229953"/>
    </reaction>
</comment>
<evidence type="ECO:0000256" key="5">
    <source>
        <dbReference type="ARBA" id="ARBA00022989"/>
    </source>
</evidence>
<evidence type="ECO:0000256" key="9">
    <source>
        <dbReference type="ARBA" id="ARBA00044878"/>
    </source>
</evidence>
<dbReference type="AlphaFoldDB" id="A0A814AJN1"/>
<evidence type="ECO:0000256" key="10">
    <source>
        <dbReference type="ARBA" id="ARBA00044881"/>
    </source>
</evidence>
<dbReference type="InterPro" id="IPR011701">
    <property type="entry name" value="MFS"/>
</dbReference>
<evidence type="ECO:0000256" key="15">
    <source>
        <dbReference type="ARBA" id="ARBA00044899"/>
    </source>
</evidence>
<dbReference type="PANTHER" id="PTHR23512:SF3">
    <property type="entry name" value="MAJOR FACILITATOR SUPERFAMILY DOMAIN-CONTAINING PROTEIN 1"/>
    <property type="match status" value="1"/>
</dbReference>
<comment type="catalytic activity">
    <reaction evidence="15">
        <text>L-arginyl-L-alpha-amino acid(out) = L-arginyl-L-alpha-amino acid(in)</text>
        <dbReference type="Rhea" id="RHEA:79371"/>
        <dbReference type="ChEBI" id="CHEBI:84315"/>
    </reaction>
</comment>
<evidence type="ECO:0000256" key="13">
    <source>
        <dbReference type="ARBA" id="ARBA00044893"/>
    </source>
</evidence>
<feature type="transmembrane region" description="Helical" evidence="25">
    <location>
        <begin position="207"/>
        <end position="230"/>
    </location>
</feature>
<evidence type="ECO:0000256" key="20">
    <source>
        <dbReference type="ARBA" id="ARBA00044924"/>
    </source>
</evidence>
<evidence type="ECO:0000256" key="6">
    <source>
        <dbReference type="ARBA" id="ARBA00023136"/>
    </source>
</evidence>
<evidence type="ECO:0000313" key="27">
    <source>
        <dbReference type="EMBL" id="CAF0916369.1"/>
    </source>
</evidence>
<dbReference type="Pfam" id="PF07690">
    <property type="entry name" value="MFS_1"/>
    <property type="match status" value="1"/>
</dbReference>
<dbReference type="GO" id="GO:0022857">
    <property type="term" value="F:transmembrane transporter activity"/>
    <property type="evidence" value="ECO:0007669"/>
    <property type="project" value="InterPro"/>
</dbReference>
<evidence type="ECO:0000256" key="19">
    <source>
        <dbReference type="ARBA" id="ARBA00044919"/>
    </source>
</evidence>
<dbReference type="GO" id="GO:0005765">
    <property type="term" value="C:lysosomal membrane"/>
    <property type="evidence" value="ECO:0007669"/>
    <property type="project" value="UniProtKB-SubCell"/>
</dbReference>
<keyword evidence="4 25" id="KW-0812">Transmembrane</keyword>
<evidence type="ECO:0000313" key="28">
    <source>
        <dbReference type="Proteomes" id="UP000663882"/>
    </source>
</evidence>
<comment type="catalytic activity">
    <reaction evidence="19">
        <text>L-alanyl-L-lysine(out) = L-alanyl-L-lysine(in)</text>
        <dbReference type="Rhea" id="RHEA:79415"/>
        <dbReference type="ChEBI" id="CHEBI:192470"/>
    </reaction>
</comment>
<comment type="catalytic activity">
    <reaction evidence="20">
        <text>L-lysyl-glycine(out) = L-lysyl-glycine(in)</text>
        <dbReference type="Rhea" id="RHEA:79407"/>
        <dbReference type="ChEBI" id="CHEBI:191202"/>
    </reaction>
</comment>
<dbReference type="PROSITE" id="PS50850">
    <property type="entry name" value="MFS"/>
    <property type="match status" value="1"/>
</dbReference>
<feature type="transmembrane region" description="Helical" evidence="25">
    <location>
        <begin position="148"/>
        <end position="166"/>
    </location>
</feature>